<evidence type="ECO:0000313" key="3">
    <source>
        <dbReference type="Proteomes" id="UP000026962"/>
    </source>
</evidence>
<sequence>MNLDATLRQVHPACRVESARRGGRPQAAARRLGGFGFGKTRKAKGLVGWKGLGGRDRATPRCSTRLHVTTGDGRGAAMSCRRRGRPVGQSSQANAQFSILIHHRTTIAITTLSTTLGCNAMTCDGSMSLAMTSQEPTMVGGANARGLVLVLAIYQIHEGYSSGGAPIHQGHSEVGHNVGDRAIHRTLGEHHPWLVGIVNCCQGLTEPKMKRDQKVQELGGRREHGRQPPNLCLHVEHQSHPGSQHGLVLKLPGSTRNSRLRATVAAAKRASSSRAPRDGGFSGRRLVEVQQLPGYVVVAVRHQTVKTQEASSRRPVLPLCAKLDRRPTGSSASAWREADGSERGGTEAGSGRVVADEDAARESPEEDDGKGGGLDLRRRRRRGRD</sequence>
<feature type="region of interest" description="Disordered" evidence="1">
    <location>
        <begin position="305"/>
        <end position="385"/>
    </location>
</feature>
<name>A0A0E0MP00_ORYPU</name>
<organism evidence="2">
    <name type="scientific">Oryza punctata</name>
    <name type="common">Red rice</name>
    <dbReference type="NCBI Taxonomy" id="4537"/>
    <lineage>
        <taxon>Eukaryota</taxon>
        <taxon>Viridiplantae</taxon>
        <taxon>Streptophyta</taxon>
        <taxon>Embryophyta</taxon>
        <taxon>Tracheophyta</taxon>
        <taxon>Spermatophyta</taxon>
        <taxon>Magnoliopsida</taxon>
        <taxon>Liliopsida</taxon>
        <taxon>Poales</taxon>
        <taxon>Poaceae</taxon>
        <taxon>BOP clade</taxon>
        <taxon>Oryzoideae</taxon>
        <taxon>Oryzeae</taxon>
        <taxon>Oryzinae</taxon>
        <taxon>Oryza</taxon>
    </lineage>
</organism>
<evidence type="ECO:0000256" key="1">
    <source>
        <dbReference type="SAM" id="MobiDB-lite"/>
    </source>
</evidence>
<reference evidence="2" key="2">
    <citation type="submission" date="2018-05" db="EMBL/GenBank/DDBJ databases">
        <title>OpunRS2 (Oryza punctata Reference Sequence Version 2).</title>
        <authorList>
            <person name="Zhang J."/>
            <person name="Kudrna D."/>
            <person name="Lee S."/>
            <person name="Talag J."/>
            <person name="Welchert J."/>
            <person name="Wing R.A."/>
        </authorList>
    </citation>
    <scope>NUCLEOTIDE SEQUENCE [LARGE SCALE GENOMIC DNA]</scope>
</reference>
<accession>A0A0E0MP00</accession>
<dbReference type="Gramene" id="OPUNC12G15310.1">
    <property type="protein sequence ID" value="OPUNC12G15310.1"/>
    <property type="gene ID" value="OPUNC12G15310"/>
</dbReference>
<keyword evidence="3" id="KW-1185">Reference proteome</keyword>
<dbReference type="AlphaFoldDB" id="A0A0E0MP00"/>
<feature type="compositionally biased region" description="Basic and acidic residues" evidence="1">
    <location>
        <begin position="336"/>
        <end position="345"/>
    </location>
</feature>
<proteinExistence type="predicted"/>
<dbReference type="EnsemblPlants" id="OPUNC12G15310.1">
    <property type="protein sequence ID" value="OPUNC12G15310.1"/>
    <property type="gene ID" value="OPUNC12G15310"/>
</dbReference>
<dbReference type="HOGENOM" id="CLU_718413_0_0_1"/>
<evidence type="ECO:0000313" key="2">
    <source>
        <dbReference type="EnsemblPlants" id="OPUNC12G15310.1"/>
    </source>
</evidence>
<dbReference type="Proteomes" id="UP000026962">
    <property type="component" value="Chromosome 12"/>
</dbReference>
<protein>
    <submittedName>
        <fullName evidence="2">Uncharacterized protein</fullName>
    </submittedName>
</protein>
<reference evidence="2" key="1">
    <citation type="submission" date="2015-04" db="UniProtKB">
        <authorList>
            <consortium name="EnsemblPlants"/>
        </authorList>
    </citation>
    <scope>IDENTIFICATION</scope>
</reference>
<feature type="compositionally biased region" description="Basic and acidic residues" evidence="1">
    <location>
        <begin position="354"/>
        <end position="363"/>
    </location>
</feature>